<reference evidence="2 3" key="1">
    <citation type="journal article" date="2016" name="Nat. Commun.">
        <title>Thousands of microbial genomes shed light on interconnected biogeochemical processes in an aquifer system.</title>
        <authorList>
            <person name="Anantharaman K."/>
            <person name="Brown C.T."/>
            <person name="Hug L.A."/>
            <person name="Sharon I."/>
            <person name="Castelle C.J."/>
            <person name="Probst A.J."/>
            <person name="Thomas B.C."/>
            <person name="Singh A."/>
            <person name="Wilkins M.J."/>
            <person name="Karaoz U."/>
            <person name="Brodie E.L."/>
            <person name="Williams K.H."/>
            <person name="Hubbard S.S."/>
            <person name="Banfield J.F."/>
        </authorList>
    </citation>
    <scope>NUCLEOTIDE SEQUENCE [LARGE SCALE GENOMIC DNA]</scope>
</reference>
<dbReference type="Gene3D" id="3.90.79.10">
    <property type="entry name" value="Nucleoside Triphosphate Pyrophosphohydrolase"/>
    <property type="match status" value="1"/>
</dbReference>
<accession>A0A1G1YCC8</accession>
<protein>
    <recommendedName>
        <fullName evidence="1">Nudix hydrolase domain-containing protein</fullName>
    </recommendedName>
</protein>
<comment type="caution">
    <text evidence="2">The sequence shown here is derived from an EMBL/GenBank/DDBJ whole genome shotgun (WGS) entry which is preliminary data.</text>
</comment>
<sequence length="181" mass="20273">MDSKISPKNSTKSTGKEKDLYQVSLKLLLKNSKGEILALKAVDQGSFAGYYDLPGGRIDTDECKLSLAEIIKREAAEEIGDVKFQLWQKPVALGRHLIAASAAGSAKDTHVLYLFFEAELLGGEVKTSEEHTGYQWLDLNKIKLSDYFTSGILEGINMYYHWTVTLWQPLKRKSGRNTSKQ</sequence>
<dbReference type="InterPro" id="IPR015797">
    <property type="entry name" value="NUDIX_hydrolase-like_dom_sf"/>
</dbReference>
<dbReference type="Proteomes" id="UP000177310">
    <property type="component" value="Unassembled WGS sequence"/>
</dbReference>
<name>A0A1G1YCC8_9BACT</name>
<dbReference type="InterPro" id="IPR000086">
    <property type="entry name" value="NUDIX_hydrolase_dom"/>
</dbReference>
<dbReference type="AlphaFoldDB" id="A0A1G1YCC8"/>
<gene>
    <name evidence="2" type="ORF">A3J59_00095</name>
</gene>
<dbReference type="Pfam" id="PF00293">
    <property type="entry name" value="NUDIX"/>
    <property type="match status" value="1"/>
</dbReference>
<feature type="domain" description="Nudix hydrolase" evidence="1">
    <location>
        <begin position="19"/>
        <end position="160"/>
    </location>
</feature>
<dbReference type="PROSITE" id="PS51462">
    <property type="entry name" value="NUDIX"/>
    <property type="match status" value="1"/>
</dbReference>
<evidence type="ECO:0000259" key="1">
    <source>
        <dbReference type="PROSITE" id="PS51462"/>
    </source>
</evidence>
<dbReference type="SUPFAM" id="SSF55811">
    <property type="entry name" value="Nudix"/>
    <property type="match status" value="1"/>
</dbReference>
<dbReference type="EMBL" id="MHIL01000037">
    <property type="protein sequence ID" value="OGY50002.1"/>
    <property type="molecule type" value="Genomic_DNA"/>
</dbReference>
<proteinExistence type="predicted"/>
<evidence type="ECO:0000313" key="2">
    <source>
        <dbReference type="EMBL" id="OGY50002.1"/>
    </source>
</evidence>
<dbReference type="STRING" id="1797542.A3J59_00095"/>
<organism evidence="2 3">
    <name type="scientific">Candidatus Buchananbacteria bacterium RIFCSPHIGHO2_02_FULL_56_16</name>
    <dbReference type="NCBI Taxonomy" id="1797542"/>
    <lineage>
        <taxon>Bacteria</taxon>
        <taxon>Candidatus Buchananiibacteriota</taxon>
    </lineage>
</organism>
<evidence type="ECO:0000313" key="3">
    <source>
        <dbReference type="Proteomes" id="UP000177310"/>
    </source>
</evidence>